<dbReference type="EMBL" id="FOKU01000010">
    <property type="protein sequence ID" value="SFC38371.1"/>
    <property type="molecule type" value="Genomic_DNA"/>
</dbReference>
<gene>
    <name evidence="2" type="ORF">SAMN04487891_11053</name>
    <name evidence="3" type="ORF">SAMN05216293_3612</name>
</gene>
<dbReference type="Pfam" id="PF11827">
    <property type="entry name" value="DUF3347"/>
    <property type="match status" value="1"/>
</dbReference>
<dbReference type="Proteomes" id="UP000198940">
    <property type="component" value="Unassembled WGS sequence"/>
</dbReference>
<dbReference type="EMBL" id="FRAT01000011">
    <property type="protein sequence ID" value="SHL50990.1"/>
    <property type="molecule type" value="Genomic_DNA"/>
</dbReference>
<dbReference type="AlphaFoldDB" id="A0A1M7B7N1"/>
<evidence type="ECO:0000313" key="4">
    <source>
        <dbReference type="Proteomes" id="UP000184031"/>
    </source>
</evidence>
<proteinExistence type="predicted"/>
<comment type="caution">
    <text evidence="3">The sequence shown here is derived from an EMBL/GenBank/DDBJ whole genome shotgun (WGS) entry which is preliminary data.</text>
</comment>
<reference evidence="3 4" key="1">
    <citation type="submission" date="2016-11" db="EMBL/GenBank/DDBJ databases">
        <authorList>
            <person name="Varghese N."/>
            <person name="Submissions S."/>
        </authorList>
    </citation>
    <scope>NUCLEOTIDE SEQUENCE [LARGE SCALE GENOMIC DNA]</scope>
    <source>
        <strain evidence="3 4">CGMCC 1.12174</strain>
        <strain evidence="2 5">DSM 26351</strain>
    </source>
</reference>
<evidence type="ECO:0000313" key="3">
    <source>
        <dbReference type="EMBL" id="SHL50990.1"/>
    </source>
</evidence>
<sequence>MVAVAAFGFFSFTTSCNHMGNKNGEHMMDETMDNSSMNTMMGENEMGNLEQQDEFSMMISSYFEIKDALVSDDSQAAQTAAMKMAKMDGDITPMANAIASSNDLMEQRKSFSKMSAVIYSKAKDKDLDATMYWNHCPMAMGGEGANWLSMQEKIQNPYMGQKMPGCGSVKETLN</sequence>
<evidence type="ECO:0000259" key="1">
    <source>
        <dbReference type="Pfam" id="PF11827"/>
    </source>
</evidence>
<evidence type="ECO:0000313" key="2">
    <source>
        <dbReference type="EMBL" id="SFC38371.1"/>
    </source>
</evidence>
<keyword evidence="5" id="KW-1185">Reference proteome</keyword>
<organism evidence="3 4">
    <name type="scientific">Flagellimonas taeanensis</name>
    <dbReference type="NCBI Taxonomy" id="1005926"/>
    <lineage>
        <taxon>Bacteria</taxon>
        <taxon>Pseudomonadati</taxon>
        <taxon>Bacteroidota</taxon>
        <taxon>Flavobacteriia</taxon>
        <taxon>Flavobacteriales</taxon>
        <taxon>Flavobacteriaceae</taxon>
        <taxon>Flagellimonas</taxon>
    </lineage>
</organism>
<name>A0A1M7B7N1_9FLAO</name>
<protein>
    <recommendedName>
        <fullName evidence="1">DUF3347 domain-containing protein</fullName>
    </recommendedName>
</protein>
<dbReference type="InterPro" id="IPR021782">
    <property type="entry name" value="DUF3347"/>
</dbReference>
<evidence type="ECO:0000313" key="5">
    <source>
        <dbReference type="Proteomes" id="UP000198940"/>
    </source>
</evidence>
<feature type="domain" description="DUF3347" evidence="1">
    <location>
        <begin position="59"/>
        <end position="123"/>
    </location>
</feature>
<accession>A0A1M7B7N1</accession>
<dbReference type="STRING" id="1055723.SAMN05216293_3612"/>
<dbReference type="Proteomes" id="UP000184031">
    <property type="component" value="Unassembled WGS sequence"/>
</dbReference>